<dbReference type="EMBL" id="UOFD01000042">
    <property type="protein sequence ID" value="VAW52208.1"/>
    <property type="molecule type" value="Genomic_DNA"/>
</dbReference>
<dbReference type="PROSITE" id="PS51186">
    <property type="entry name" value="GNAT"/>
    <property type="match status" value="1"/>
</dbReference>
<accession>A0A3B0W8F2</accession>
<dbReference type="SUPFAM" id="SSF55729">
    <property type="entry name" value="Acyl-CoA N-acyltransferases (Nat)"/>
    <property type="match status" value="1"/>
</dbReference>
<dbReference type="Gene3D" id="3.40.630.30">
    <property type="match status" value="1"/>
</dbReference>
<dbReference type="InterPro" id="IPR000182">
    <property type="entry name" value="GNAT_dom"/>
</dbReference>
<dbReference type="GO" id="GO:0008080">
    <property type="term" value="F:N-acetyltransferase activity"/>
    <property type="evidence" value="ECO:0007669"/>
    <property type="project" value="TreeGrafter"/>
</dbReference>
<dbReference type="PANTHER" id="PTHR13355">
    <property type="entry name" value="GLUCOSAMINE 6-PHOSPHATE N-ACETYLTRANSFERASE"/>
    <property type="match status" value="1"/>
</dbReference>
<dbReference type="InterPro" id="IPR039143">
    <property type="entry name" value="GNPNAT1-like"/>
</dbReference>
<protein>
    <recommendedName>
        <fullName evidence="1">N-acetyltransferase domain-containing protein</fullName>
    </recommendedName>
</protein>
<proteinExistence type="predicted"/>
<name>A0A3B0W8F2_9ZZZZ</name>
<evidence type="ECO:0000259" key="1">
    <source>
        <dbReference type="PROSITE" id="PS51186"/>
    </source>
</evidence>
<sequence>MFFKITQPEAEEEFKRYYHLRWQLLRAPWHQPKGSEIDDIEEQCFHVMAVDTQKNIIGIARLQFNSNSEAQIRYMAVIESHQKQGIGRELIKTMEQHAQKYFHGKIILDAREPAVDFYKKLGFRVVEKSYLLFDEIQHFRMIKNLG</sequence>
<dbReference type="InterPro" id="IPR016181">
    <property type="entry name" value="Acyl_CoA_acyltransferase"/>
</dbReference>
<reference evidence="2" key="1">
    <citation type="submission" date="2018-06" db="EMBL/GenBank/DDBJ databases">
        <authorList>
            <person name="Zhirakovskaya E."/>
        </authorList>
    </citation>
    <scope>NUCLEOTIDE SEQUENCE</scope>
</reference>
<dbReference type="Pfam" id="PF13673">
    <property type="entry name" value="Acetyltransf_10"/>
    <property type="match status" value="1"/>
</dbReference>
<dbReference type="PANTHER" id="PTHR13355:SF22">
    <property type="entry name" value="SLL0786 PROTEIN"/>
    <property type="match status" value="1"/>
</dbReference>
<feature type="domain" description="N-acetyltransferase" evidence="1">
    <location>
        <begin position="4"/>
        <end position="146"/>
    </location>
</feature>
<evidence type="ECO:0000313" key="2">
    <source>
        <dbReference type="EMBL" id="VAW52208.1"/>
    </source>
</evidence>
<gene>
    <name evidence="2" type="ORF">MNBD_GAMMA06-232</name>
</gene>
<dbReference type="CDD" id="cd04301">
    <property type="entry name" value="NAT_SF"/>
    <property type="match status" value="1"/>
</dbReference>
<dbReference type="AlphaFoldDB" id="A0A3B0W8F2"/>
<organism evidence="2">
    <name type="scientific">hydrothermal vent metagenome</name>
    <dbReference type="NCBI Taxonomy" id="652676"/>
    <lineage>
        <taxon>unclassified sequences</taxon>
        <taxon>metagenomes</taxon>
        <taxon>ecological metagenomes</taxon>
    </lineage>
</organism>